<dbReference type="PANTHER" id="PTHR13683">
    <property type="entry name" value="ASPARTYL PROTEASES"/>
    <property type="match status" value="1"/>
</dbReference>
<dbReference type="GO" id="GO:0006508">
    <property type="term" value="P:proteolysis"/>
    <property type="evidence" value="ECO:0007669"/>
    <property type="project" value="UniProtKB-KW"/>
</dbReference>
<dbReference type="Proteomes" id="UP001497516">
    <property type="component" value="Chromosome 9"/>
</dbReference>
<organism evidence="9 10">
    <name type="scientific">Linum trigynum</name>
    <dbReference type="NCBI Taxonomy" id="586398"/>
    <lineage>
        <taxon>Eukaryota</taxon>
        <taxon>Viridiplantae</taxon>
        <taxon>Streptophyta</taxon>
        <taxon>Embryophyta</taxon>
        <taxon>Tracheophyta</taxon>
        <taxon>Spermatophyta</taxon>
        <taxon>Magnoliopsida</taxon>
        <taxon>eudicotyledons</taxon>
        <taxon>Gunneridae</taxon>
        <taxon>Pentapetalae</taxon>
        <taxon>rosids</taxon>
        <taxon>fabids</taxon>
        <taxon>Malpighiales</taxon>
        <taxon>Linaceae</taxon>
        <taxon>Linum</taxon>
    </lineage>
</organism>
<comment type="similarity">
    <text evidence="1">Belongs to the peptidase A1 family.</text>
</comment>
<evidence type="ECO:0000256" key="7">
    <source>
        <dbReference type="SAM" id="SignalP"/>
    </source>
</evidence>
<dbReference type="Pfam" id="PF14541">
    <property type="entry name" value="TAXi_C"/>
    <property type="match status" value="1"/>
</dbReference>
<dbReference type="PROSITE" id="PS51767">
    <property type="entry name" value="PEPTIDASE_A1"/>
    <property type="match status" value="2"/>
</dbReference>
<protein>
    <recommendedName>
        <fullName evidence="8">Peptidase A1 domain-containing protein</fullName>
    </recommendedName>
</protein>
<keyword evidence="2" id="KW-0645">Protease</keyword>
<keyword evidence="7" id="KW-0732">Signal</keyword>
<dbReference type="AlphaFoldDB" id="A0AAV2GIL3"/>
<feature type="active site" evidence="6">
    <location>
        <position position="444"/>
    </location>
</feature>
<reference evidence="9 10" key="1">
    <citation type="submission" date="2024-04" db="EMBL/GenBank/DDBJ databases">
        <authorList>
            <person name="Fracassetti M."/>
        </authorList>
    </citation>
    <scope>NUCLEOTIDE SEQUENCE [LARGE SCALE GENOMIC DNA]</scope>
</reference>
<evidence type="ECO:0000256" key="1">
    <source>
        <dbReference type="ARBA" id="ARBA00007447"/>
    </source>
</evidence>
<dbReference type="PANTHER" id="PTHR13683:SF875">
    <property type="entry name" value="EUKARYOTIC ASPARTYL PROTEASE FAMILY PROTEIN"/>
    <property type="match status" value="1"/>
</dbReference>
<evidence type="ECO:0000259" key="8">
    <source>
        <dbReference type="PROSITE" id="PS51767"/>
    </source>
</evidence>
<evidence type="ECO:0000313" key="9">
    <source>
        <dbReference type="EMBL" id="CAL1410004.1"/>
    </source>
</evidence>
<keyword evidence="10" id="KW-1185">Reference proteome</keyword>
<name>A0AAV2GIL3_9ROSI</name>
<evidence type="ECO:0000256" key="6">
    <source>
        <dbReference type="PIRSR" id="PIRSR601461-1"/>
    </source>
</evidence>
<feature type="chain" id="PRO_5043976810" description="Peptidase A1 domain-containing protein" evidence="7">
    <location>
        <begin position="27"/>
        <end position="603"/>
    </location>
</feature>
<keyword evidence="4" id="KW-0378">Hydrolase</keyword>
<dbReference type="Pfam" id="PF14543">
    <property type="entry name" value="TAXi_N"/>
    <property type="match status" value="2"/>
</dbReference>
<dbReference type="InterPro" id="IPR021109">
    <property type="entry name" value="Peptidase_aspartic_dom_sf"/>
</dbReference>
<proteinExistence type="inferred from homology"/>
<evidence type="ECO:0000256" key="5">
    <source>
        <dbReference type="ARBA" id="ARBA00023180"/>
    </source>
</evidence>
<dbReference type="Gene3D" id="2.40.70.10">
    <property type="entry name" value="Acid Proteases"/>
    <property type="match status" value="3"/>
</dbReference>
<keyword evidence="3" id="KW-0064">Aspartyl protease</keyword>
<dbReference type="InterPro" id="IPR034161">
    <property type="entry name" value="Pepsin-like_plant"/>
</dbReference>
<dbReference type="InterPro" id="IPR033121">
    <property type="entry name" value="PEPTIDASE_A1"/>
</dbReference>
<dbReference type="InterPro" id="IPR032799">
    <property type="entry name" value="TAXi_C"/>
</dbReference>
<feature type="active site" evidence="6">
    <location>
        <position position="226"/>
    </location>
</feature>
<feature type="domain" description="Peptidase A1" evidence="8">
    <location>
        <begin position="81"/>
        <end position="197"/>
    </location>
</feature>
<evidence type="ECO:0000313" key="10">
    <source>
        <dbReference type="Proteomes" id="UP001497516"/>
    </source>
</evidence>
<sequence>MRLSTSSRMGFFITAVVILYEAAAEAASAVLHLQRMVPLNSSVVSVDHHRARDRARHARLFNGVVNFSVYGSADSFYYGIYFTKVKLGTPPKEFNLQIDTGSELTWVSSKSCPSCPRSSRFGIELSHYDVAASSTSKVIPCSDKSCTAITLGDATRCSIDGQYCGYVMKYMDESTTSGFYVADTFHFESVSSSSNTLNASAGILFGIYFTKVKLGTPPKEFNLQIDTGSELTWVSSKSCPSCPRSSRFGIELSHYDVAASSTSKVIPCSDKSCTAITLGDATRCSIDGQYCGYVMKYMDESTTSGFYVADTFHFESVSSSSNTLNASAGILFGDSTYRSGMLAETETAVDGIFGFGKQKLSVLSQLYYKGITPRVFSHCLKGGGTGGGVFVLGEVSAPGMVYTPLVPWQPHYSVHLESIAVNGRPLPVDPQTFIPSTDYATVLDTRTTFSYFVPEAYNLFISAVNNAVSKFGTPRIYYGFQCYAISSRLFPPVSLNFAGGVSLGLKPEEYLFLSNDGSMWCVGFQKVPGQTILGDLVLKDKIFVYDLVQQRIGWVKYDCSSSVNISVPSDDFFYQKQSSSGSSSRGLLVHLLPVAIVTVFFSV</sequence>
<dbReference type="InterPro" id="IPR001461">
    <property type="entry name" value="Aspartic_peptidase_A1"/>
</dbReference>
<dbReference type="GO" id="GO:0004190">
    <property type="term" value="F:aspartic-type endopeptidase activity"/>
    <property type="evidence" value="ECO:0007669"/>
    <property type="project" value="UniProtKB-KW"/>
</dbReference>
<dbReference type="EMBL" id="OZ034822">
    <property type="protein sequence ID" value="CAL1410004.1"/>
    <property type="molecule type" value="Genomic_DNA"/>
</dbReference>
<accession>A0AAV2GIL3</accession>
<evidence type="ECO:0000256" key="3">
    <source>
        <dbReference type="ARBA" id="ARBA00022750"/>
    </source>
</evidence>
<dbReference type="InterPro" id="IPR032861">
    <property type="entry name" value="TAXi_N"/>
</dbReference>
<gene>
    <name evidence="9" type="ORF">LTRI10_LOCUS49457</name>
</gene>
<evidence type="ECO:0000256" key="2">
    <source>
        <dbReference type="ARBA" id="ARBA00022670"/>
    </source>
</evidence>
<keyword evidence="5" id="KW-0325">Glycoprotein</keyword>
<dbReference type="SUPFAM" id="SSF50630">
    <property type="entry name" value="Acid proteases"/>
    <property type="match status" value="2"/>
</dbReference>
<feature type="domain" description="Peptidase A1" evidence="8">
    <location>
        <begin position="208"/>
        <end position="555"/>
    </location>
</feature>
<evidence type="ECO:0000256" key="4">
    <source>
        <dbReference type="ARBA" id="ARBA00022801"/>
    </source>
</evidence>
<dbReference type="CDD" id="cd05476">
    <property type="entry name" value="pepsin_A_like_plant"/>
    <property type="match status" value="1"/>
</dbReference>
<dbReference type="FunFam" id="2.40.70.10:FF:000018">
    <property type="entry name" value="Aspartic proteinase-like protein 2"/>
    <property type="match status" value="1"/>
</dbReference>
<dbReference type="PRINTS" id="PR00792">
    <property type="entry name" value="PEPSIN"/>
</dbReference>
<feature type="signal peptide" evidence="7">
    <location>
        <begin position="1"/>
        <end position="26"/>
    </location>
</feature>